<feature type="compositionally biased region" description="Basic and acidic residues" evidence="1">
    <location>
        <begin position="318"/>
        <end position="355"/>
    </location>
</feature>
<dbReference type="SUPFAM" id="SSF57850">
    <property type="entry name" value="RING/U-box"/>
    <property type="match status" value="1"/>
</dbReference>
<organism evidence="2 3">
    <name type="scientific">Racocetra fulgida</name>
    <dbReference type="NCBI Taxonomy" id="60492"/>
    <lineage>
        <taxon>Eukaryota</taxon>
        <taxon>Fungi</taxon>
        <taxon>Fungi incertae sedis</taxon>
        <taxon>Mucoromycota</taxon>
        <taxon>Glomeromycotina</taxon>
        <taxon>Glomeromycetes</taxon>
        <taxon>Diversisporales</taxon>
        <taxon>Gigasporaceae</taxon>
        <taxon>Racocetra</taxon>
    </lineage>
</organism>
<keyword evidence="3" id="KW-1185">Reference proteome</keyword>
<protein>
    <submittedName>
        <fullName evidence="2">12845_t:CDS:1</fullName>
    </submittedName>
</protein>
<reference evidence="2" key="1">
    <citation type="submission" date="2021-06" db="EMBL/GenBank/DDBJ databases">
        <authorList>
            <person name="Kallberg Y."/>
            <person name="Tangrot J."/>
            <person name="Rosling A."/>
        </authorList>
    </citation>
    <scope>NUCLEOTIDE SEQUENCE</scope>
    <source>
        <strain evidence="2">IN212</strain>
    </source>
</reference>
<gene>
    <name evidence="2" type="ORF">RFULGI_LOCUS14720</name>
</gene>
<proteinExistence type="predicted"/>
<evidence type="ECO:0000313" key="2">
    <source>
        <dbReference type="EMBL" id="CAG8766376.1"/>
    </source>
</evidence>
<accession>A0A9N9NW99</accession>
<dbReference type="InterPro" id="IPR013083">
    <property type="entry name" value="Znf_RING/FYVE/PHD"/>
</dbReference>
<comment type="caution">
    <text evidence="2">The sequence shown here is derived from an EMBL/GenBank/DDBJ whole genome shotgun (WGS) entry which is preliminary data.</text>
</comment>
<evidence type="ECO:0000313" key="3">
    <source>
        <dbReference type="Proteomes" id="UP000789396"/>
    </source>
</evidence>
<evidence type="ECO:0000256" key="1">
    <source>
        <dbReference type="SAM" id="MobiDB-lite"/>
    </source>
</evidence>
<feature type="non-terminal residue" evidence="2">
    <location>
        <position position="355"/>
    </location>
</feature>
<dbReference type="OrthoDB" id="2404197at2759"/>
<feature type="non-terminal residue" evidence="2">
    <location>
        <position position="1"/>
    </location>
</feature>
<dbReference type="Gene3D" id="3.30.40.10">
    <property type="entry name" value="Zinc/RING finger domain, C3HC4 (zinc finger)"/>
    <property type="match status" value="1"/>
</dbReference>
<dbReference type="EMBL" id="CAJVPZ010043805">
    <property type="protein sequence ID" value="CAG8766376.1"/>
    <property type="molecule type" value="Genomic_DNA"/>
</dbReference>
<dbReference type="Proteomes" id="UP000789396">
    <property type="component" value="Unassembled WGS sequence"/>
</dbReference>
<dbReference type="AlphaFoldDB" id="A0A9N9NW99"/>
<feature type="compositionally biased region" description="Polar residues" evidence="1">
    <location>
        <begin position="273"/>
        <end position="290"/>
    </location>
</feature>
<name>A0A9N9NW99_9GLOM</name>
<feature type="region of interest" description="Disordered" evidence="1">
    <location>
        <begin position="273"/>
        <end position="355"/>
    </location>
</feature>
<sequence>EIDDDDKALDQCMNEITLRLSNLETMQTNANEATRCVFITSILNASLAIVRRLTNEEKIYMSYQKNISGEEASGRVDYAIKGNEDLMCIAEGKPRNVEIGYLQNIMQLESAYQTNKKKRTADQAFRDDDYDYLYGIVSTATEWHFIMFATDGLFCTCKSEYPINLSKMALKEDLDSIRKGVRRVLGVIVGLLKDRISVDNSPANILSIAYKAFTTLECGHVFHRVCIEKKIMHTTPSICPSPNCGKSVDVVDEGSRRDSTSSQISGTSTLVDEFNTNLGFNSPRTSSQGQAMDVDENEETEHRHEPTEDQVEESSDSTSKKRANETTDKSTEKPSDKKAKKVTKAEDSIVLKRLI</sequence>